<dbReference type="InterPro" id="IPR000639">
    <property type="entry name" value="Epox_hydrolase-like"/>
</dbReference>
<dbReference type="EnsemblPlants" id="OB10G21720.1">
    <property type="protein sequence ID" value="OB10G21720.1"/>
    <property type="gene ID" value="OB10G21720"/>
</dbReference>
<sequence>MDQRIEHSYLLIRGLKLHIAHIGKGETATLLFVHGFPEVWYSWRHQMVAAAAAGFRAIAPDFPGYGLSEPPADLAQASWEGLMNDLLAILDSLSIPKVFLVAKDFGVKPAYDLALCYPDRVCGVVSLGVPPLVESLGFSELPEGFYIHRWKEPGRAEADFGRFDTRRILRTIYILFSKSEIPIAKQGQEIMDLADESTPMPQWFTEEDLSAYTNLYEKSGLMAAIQIPYRTKAVKAECANPRFQVPMFVIMGQKDYILKFPALKEYMSSEKLKEIAPDYEITYIPEGSHFVQEQFPDLVNRIMIDFKDYILKFPTLKEYMSSEKLEEINPDYEIAYIQKDPIFFKSNSLTLLISL</sequence>
<feature type="domain" description="AB hydrolase-1" evidence="3">
    <location>
        <begin position="29"/>
        <end position="180"/>
    </location>
</feature>
<dbReference type="GO" id="GO:0016787">
    <property type="term" value="F:hydrolase activity"/>
    <property type="evidence" value="ECO:0007669"/>
    <property type="project" value="UniProtKB-KW"/>
</dbReference>
<organism evidence="4">
    <name type="scientific">Oryza brachyantha</name>
    <name type="common">malo sina</name>
    <dbReference type="NCBI Taxonomy" id="4533"/>
    <lineage>
        <taxon>Eukaryota</taxon>
        <taxon>Viridiplantae</taxon>
        <taxon>Streptophyta</taxon>
        <taxon>Embryophyta</taxon>
        <taxon>Tracheophyta</taxon>
        <taxon>Spermatophyta</taxon>
        <taxon>Magnoliopsida</taxon>
        <taxon>Liliopsida</taxon>
        <taxon>Poales</taxon>
        <taxon>Poaceae</taxon>
        <taxon>BOP clade</taxon>
        <taxon>Oryzoideae</taxon>
        <taxon>Oryzeae</taxon>
        <taxon>Oryzinae</taxon>
        <taxon>Oryza</taxon>
    </lineage>
</organism>
<keyword evidence="1" id="KW-0378">Hydrolase</keyword>
<reference evidence="4" key="1">
    <citation type="journal article" date="2013" name="Nat. Commun.">
        <title>Whole-genome sequencing of Oryza brachyantha reveals mechanisms underlying Oryza genome evolution.</title>
        <authorList>
            <person name="Chen J."/>
            <person name="Huang Q."/>
            <person name="Gao D."/>
            <person name="Wang J."/>
            <person name="Lang Y."/>
            <person name="Liu T."/>
            <person name="Li B."/>
            <person name="Bai Z."/>
            <person name="Luis Goicoechea J."/>
            <person name="Liang C."/>
            <person name="Chen C."/>
            <person name="Zhang W."/>
            <person name="Sun S."/>
            <person name="Liao Y."/>
            <person name="Zhang X."/>
            <person name="Yang L."/>
            <person name="Song C."/>
            <person name="Wang M."/>
            <person name="Shi J."/>
            <person name="Liu G."/>
            <person name="Liu J."/>
            <person name="Zhou H."/>
            <person name="Zhou W."/>
            <person name="Yu Q."/>
            <person name="An N."/>
            <person name="Chen Y."/>
            <person name="Cai Q."/>
            <person name="Wang B."/>
            <person name="Liu B."/>
            <person name="Min J."/>
            <person name="Huang Y."/>
            <person name="Wu H."/>
            <person name="Li Z."/>
            <person name="Zhang Y."/>
            <person name="Yin Y."/>
            <person name="Song W."/>
            <person name="Jiang J."/>
            <person name="Jackson S.A."/>
            <person name="Wing R.A."/>
            <person name="Wang J."/>
            <person name="Chen M."/>
        </authorList>
    </citation>
    <scope>NUCLEOTIDE SEQUENCE [LARGE SCALE GENOMIC DNA]</scope>
    <source>
        <strain evidence="4">cv. IRGC 101232</strain>
    </source>
</reference>
<protein>
    <recommendedName>
        <fullName evidence="3">AB hydrolase-1 domain-containing protein</fullName>
    </recommendedName>
</protein>
<dbReference type="InterPro" id="IPR029058">
    <property type="entry name" value="AB_hydrolase_fold"/>
</dbReference>
<dbReference type="STRING" id="4533.J3N3S4"/>
<dbReference type="PANTHER" id="PTHR43329">
    <property type="entry name" value="EPOXIDE HYDROLASE"/>
    <property type="match status" value="1"/>
</dbReference>
<comment type="similarity">
    <text evidence="2">Belongs to the AB hydrolase superfamily. Epoxide hydrolase family.</text>
</comment>
<evidence type="ECO:0000313" key="4">
    <source>
        <dbReference type="EnsemblPlants" id="OB10G21720.1"/>
    </source>
</evidence>
<keyword evidence="5" id="KW-1185">Reference proteome</keyword>
<evidence type="ECO:0000256" key="2">
    <source>
        <dbReference type="ARBA" id="ARBA00038334"/>
    </source>
</evidence>
<dbReference type="eggNOG" id="KOG4178">
    <property type="taxonomic scope" value="Eukaryota"/>
</dbReference>
<dbReference type="PRINTS" id="PR00412">
    <property type="entry name" value="EPOXHYDRLASE"/>
</dbReference>
<dbReference type="Gene3D" id="3.40.50.1820">
    <property type="entry name" value="alpha/beta hydrolase"/>
    <property type="match status" value="1"/>
</dbReference>
<accession>J3N3S4</accession>
<proteinExistence type="inferred from homology"/>
<dbReference type="AlphaFoldDB" id="J3N3S4"/>
<evidence type="ECO:0000256" key="1">
    <source>
        <dbReference type="ARBA" id="ARBA00022801"/>
    </source>
</evidence>
<dbReference type="HOGENOM" id="CLU_020336_7_2_1"/>
<dbReference type="InterPro" id="IPR000073">
    <property type="entry name" value="AB_hydrolase_1"/>
</dbReference>
<dbReference type="Gramene" id="OB10G21720.1">
    <property type="protein sequence ID" value="OB10G21720.1"/>
    <property type="gene ID" value="OB10G21720"/>
</dbReference>
<dbReference type="SUPFAM" id="SSF53474">
    <property type="entry name" value="alpha/beta-Hydrolases"/>
    <property type="match status" value="1"/>
</dbReference>
<reference evidence="4" key="2">
    <citation type="submission" date="2013-04" db="UniProtKB">
        <authorList>
            <consortium name="EnsemblPlants"/>
        </authorList>
    </citation>
    <scope>IDENTIFICATION</scope>
</reference>
<dbReference type="Pfam" id="PF00561">
    <property type="entry name" value="Abhydrolase_1"/>
    <property type="match status" value="1"/>
</dbReference>
<evidence type="ECO:0000259" key="3">
    <source>
        <dbReference type="Pfam" id="PF00561"/>
    </source>
</evidence>
<evidence type="ECO:0000313" key="5">
    <source>
        <dbReference type="Proteomes" id="UP000006038"/>
    </source>
</evidence>
<dbReference type="OMA" id="YIYRWRE"/>
<name>J3N3S4_ORYBR</name>
<dbReference type="Proteomes" id="UP000006038">
    <property type="component" value="Chromosome 10"/>
</dbReference>